<keyword evidence="9" id="KW-0812">Transmembrane</keyword>
<dbReference type="AlphaFoldDB" id="A0A1Q9C9C4"/>
<evidence type="ECO:0000256" key="17">
    <source>
        <dbReference type="ARBA" id="ARBA00023180"/>
    </source>
</evidence>
<evidence type="ECO:0000256" key="18">
    <source>
        <dbReference type="ARBA" id="ARBA00042865"/>
    </source>
</evidence>
<comment type="pathway">
    <text evidence="3">Glycan metabolism; chondroitin sulfate biosynthesis.</text>
</comment>
<evidence type="ECO:0000256" key="8">
    <source>
        <dbReference type="ARBA" id="ARBA00022679"/>
    </source>
</evidence>
<comment type="caution">
    <text evidence="20">The sequence shown here is derived from an EMBL/GenBank/DDBJ whole genome shotgun (WGS) entry which is preliminary data.</text>
</comment>
<organism evidence="20 21">
    <name type="scientific">Symbiodinium microadriaticum</name>
    <name type="common">Dinoflagellate</name>
    <name type="synonym">Zooxanthella microadriatica</name>
    <dbReference type="NCBI Taxonomy" id="2951"/>
    <lineage>
        <taxon>Eukaryota</taxon>
        <taxon>Sar</taxon>
        <taxon>Alveolata</taxon>
        <taxon>Dinophyceae</taxon>
        <taxon>Suessiales</taxon>
        <taxon>Symbiodiniaceae</taxon>
        <taxon>Symbiodinium</taxon>
    </lineage>
</organism>
<evidence type="ECO:0000256" key="3">
    <source>
        <dbReference type="ARBA" id="ARBA00004840"/>
    </source>
</evidence>
<dbReference type="GO" id="GO:0000139">
    <property type="term" value="C:Golgi membrane"/>
    <property type="evidence" value="ECO:0007669"/>
    <property type="project" value="UniProtKB-SubCell"/>
</dbReference>
<dbReference type="InterPro" id="IPR043538">
    <property type="entry name" value="XYLT"/>
</dbReference>
<sequence length="182" mass="20570">MKDTSDKLVRVIVCISDQEADELEQCNDNLADRRNHAARVVLNVDVMEERFDVRRGGASFLLVLLRGLELLLESEKAGSWDYFINLNDNDYPITPVKVFQSFLQLHHSESFIHVGSPSSARCPADAGDCRKIDHLVVIAECDEGRYGIALLPSDVEMHRWFLYPTWAGPDIFGLWRPLAALA</sequence>
<dbReference type="EMBL" id="LSRX01001478">
    <property type="protein sequence ID" value="OLP79485.1"/>
    <property type="molecule type" value="Genomic_DNA"/>
</dbReference>
<keyword evidence="12" id="KW-0735">Signal-anchor</keyword>
<keyword evidence="14" id="KW-0333">Golgi apparatus</keyword>
<evidence type="ECO:0000256" key="5">
    <source>
        <dbReference type="ARBA" id="ARBA00010195"/>
    </source>
</evidence>
<gene>
    <name evidence="20" type="primary">sqv-6</name>
    <name evidence="20" type="ORF">AK812_SmicGene40220</name>
</gene>
<evidence type="ECO:0000256" key="2">
    <source>
        <dbReference type="ARBA" id="ARBA00004648"/>
    </source>
</evidence>
<evidence type="ECO:0000256" key="16">
    <source>
        <dbReference type="ARBA" id="ARBA00023157"/>
    </source>
</evidence>
<evidence type="ECO:0000256" key="4">
    <source>
        <dbReference type="ARBA" id="ARBA00005093"/>
    </source>
</evidence>
<keyword evidence="11" id="KW-0256">Endoplasmic reticulum</keyword>
<evidence type="ECO:0000313" key="20">
    <source>
        <dbReference type="EMBL" id="OLP79485.1"/>
    </source>
</evidence>
<evidence type="ECO:0000256" key="1">
    <source>
        <dbReference type="ARBA" id="ARBA00004323"/>
    </source>
</evidence>
<keyword evidence="10" id="KW-0479">Metal-binding</keyword>
<comment type="catalytic activity">
    <reaction evidence="19">
        <text>UDP-alpha-D-xylose + L-seryl-[protein] = 3-O-(beta-D-xylosyl)-L-seryl-[protein] + UDP + H(+)</text>
        <dbReference type="Rhea" id="RHEA:50192"/>
        <dbReference type="Rhea" id="RHEA-COMP:9863"/>
        <dbReference type="Rhea" id="RHEA-COMP:12567"/>
        <dbReference type="ChEBI" id="CHEBI:15378"/>
        <dbReference type="ChEBI" id="CHEBI:29999"/>
        <dbReference type="ChEBI" id="CHEBI:57632"/>
        <dbReference type="ChEBI" id="CHEBI:58223"/>
        <dbReference type="ChEBI" id="CHEBI:132085"/>
        <dbReference type="EC" id="2.4.2.26"/>
    </reaction>
</comment>
<dbReference type="PANTHER" id="PTHR46025:SF3">
    <property type="entry name" value="XYLOSYLTRANSFERASE OXT"/>
    <property type="match status" value="1"/>
</dbReference>
<evidence type="ECO:0000256" key="14">
    <source>
        <dbReference type="ARBA" id="ARBA00023034"/>
    </source>
</evidence>
<protein>
    <recommendedName>
        <fullName evidence="6">protein xylosyltransferase</fullName>
        <ecNumber evidence="6">2.4.2.26</ecNumber>
    </recommendedName>
    <alternativeName>
        <fullName evidence="18">Peptide O-xylosyltransferase</fullName>
    </alternativeName>
</protein>
<dbReference type="OrthoDB" id="10276324at2759"/>
<dbReference type="Proteomes" id="UP000186817">
    <property type="component" value="Unassembled WGS sequence"/>
</dbReference>
<evidence type="ECO:0000256" key="9">
    <source>
        <dbReference type="ARBA" id="ARBA00022692"/>
    </source>
</evidence>
<evidence type="ECO:0000256" key="7">
    <source>
        <dbReference type="ARBA" id="ARBA00022676"/>
    </source>
</evidence>
<keyword evidence="21" id="KW-1185">Reference proteome</keyword>
<name>A0A1Q9C9C4_SYMMI</name>
<dbReference type="GO" id="GO:0046872">
    <property type="term" value="F:metal ion binding"/>
    <property type="evidence" value="ECO:0007669"/>
    <property type="project" value="UniProtKB-KW"/>
</dbReference>
<evidence type="ECO:0000256" key="10">
    <source>
        <dbReference type="ARBA" id="ARBA00022723"/>
    </source>
</evidence>
<keyword evidence="15" id="KW-0472">Membrane</keyword>
<keyword evidence="16" id="KW-1015">Disulfide bond</keyword>
<evidence type="ECO:0000256" key="11">
    <source>
        <dbReference type="ARBA" id="ARBA00022824"/>
    </source>
</evidence>
<dbReference type="Pfam" id="PF02485">
    <property type="entry name" value="Branch"/>
    <property type="match status" value="1"/>
</dbReference>
<evidence type="ECO:0000256" key="13">
    <source>
        <dbReference type="ARBA" id="ARBA00022989"/>
    </source>
</evidence>
<dbReference type="GO" id="GO:0030158">
    <property type="term" value="F:protein xylosyltransferase activity"/>
    <property type="evidence" value="ECO:0007669"/>
    <property type="project" value="UniProtKB-EC"/>
</dbReference>
<keyword evidence="13" id="KW-1133">Transmembrane helix</keyword>
<evidence type="ECO:0000256" key="6">
    <source>
        <dbReference type="ARBA" id="ARBA00011972"/>
    </source>
</evidence>
<keyword evidence="17" id="KW-0325">Glycoprotein</keyword>
<comment type="subcellular location">
    <subcellularLocation>
        <location evidence="2">Endoplasmic reticulum membrane</location>
        <topology evidence="2">Single-pass type II membrane protein</topology>
    </subcellularLocation>
    <subcellularLocation>
        <location evidence="1">Golgi apparatus membrane</location>
        <topology evidence="1">Single-pass type II membrane protein</topology>
    </subcellularLocation>
</comment>
<dbReference type="GO" id="GO:0005789">
    <property type="term" value="C:endoplasmic reticulum membrane"/>
    <property type="evidence" value="ECO:0007669"/>
    <property type="project" value="UniProtKB-SubCell"/>
</dbReference>
<dbReference type="GO" id="GO:0015012">
    <property type="term" value="P:heparan sulfate proteoglycan biosynthetic process"/>
    <property type="evidence" value="ECO:0007669"/>
    <property type="project" value="TreeGrafter"/>
</dbReference>
<evidence type="ECO:0000256" key="19">
    <source>
        <dbReference type="ARBA" id="ARBA00047847"/>
    </source>
</evidence>
<proteinExistence type="inferred from homology"/>
<dbReference type="PANTHER" id="PTHR46025">
    <property type="entry name" value="XYLOSYLTRANSFERASE OXT"/>
    <property type="match status" value="1"/>
</dbReference>
<evidence type="ECO:0000313" key="21">
    <source>
        <dbReference type="Proteomes" id="UP000186817"/>
    </source>
</evidence>
<comment type="similarity">
    <text evidence="5">Belongs to the glycosyltransferase 14 family. XylT subfamily.</text>
</comment>
<dbReference type="GO" id="GO:0050650">
    <property type="term" value="P:chondroitin sulfate proteoglycan biosynthetic process"/>
    <property type="evidence" value="ECO:0007669"/>
    <property type="project" value="TreeGrafter"/>
</dbReference>
<comment type="pathway">
    <text evidence="4">Glycan metabolism; heparan sulfate biosynthesis.</text>
</comment>
<accession>A0A1Q9C9C4</accession>
<evidence type="ECO:0000256" key="15">
    <source>
        <dbReference type="ARBA" id="ARBA00023136"/>
    </source>
</evidence>
<keyword evidence="8 20" id="KW-0808">Transferase</keyword>
<keyword evidence="7" id="KW-0328">Glycosyltransferase</keyword>
<dbReference type="EC" id="2.4.2.26" evidence="6"/>
<evidence type="ECO:0000256" key="12">
    <source>
        <dbReference type="ARBA" id="ARBA00022968"/>
    </source>
</evidence>
<reference evidence="20 21" key="1">
    <citation type="submission" date="2016-02" db="EMBL/GenBank/DDBJ databases">
        <title>Genome analysis of coral dinoflagellate symbionts highlights evolutionary adaptations to a symbiotic lifestyle.</title>
        <authorList>
            <person name="Aranda M."/>
            <person name="Li Y."/>
            <person name="Liew Y.J."/>
            <person name="Baumgarten S."/>
            <person name="Simakov O."/>
            <person name="Wilson M."/>
            <person name="Piel J."/>
            <person name="Ashoor H."/>
            <person name="Bougouffa S."/>
            <person name="Bajic V.B."/>
            <person name="Ryu T."/>
            <person name="Ravasi T."/>
            <person name="Bayer T."/>
            <person name="Micklem G."/>
            <person name="Kim H."/>
            <person name="Bhak J."/>
            <person name="Lajeunesse T.C."/>
            <person name="Voolstra C.R."/>
        </authorList>
    </citation>
    <scope>NUCLEOTIDE SEQUENCE [LARGE SCALE GENOMIC DNA]</scope>
    <source>
        <strain evidence="20 21">CCMP2467</strain>
    </source>
</reference>
<dbReference type="InterPro" id="IPR003406">
    <property type="entry name" value="Glyco_trans_14"/>
</dbReference>